<keyword evidence="9" id="KW-0325">Glycoprotein</keyword>
<dbReference type="PANTHER" id="PTHR10127">
    <property type="entry name" value="DISCOIDIN, CUB, EGF, LAMININ , AND ZINC METALLOPROTEASE DOMAIN CONTAINING"/>
    <property type="match status" value="1"/>
</dbReference>
<evidence type="ECO:0000256" key="10">
    <source>
        <dbReference type="PROSITE-ProRule" id="PRU01211"/>
    </source>
</evidence>
<comment type="caution">
    <text evidence="10">Lacks conserved residue(s) required for the propagation of feature annotation.</text>
</comment>
<dbReference type="Proteomes" id="UP001107558">
    <property type="component" value="Chromosome 3"/>
</dbReference>
<evidence type="ECO:0000256" key="9">
    <source>
        <dbReference type="ARBA" id="ARBA00023180"/>
    </source>
</evidence>
<feature type="domain" description="Peptidase M12A" evidence="12">
    <location>
        <begin position="92"/>
        <end position="288"/>
    </location>
</feature>
<evidence type="ECO:0000256" key="7">
    <source>
        <dbReference type="ARBA" id="ARBA00023145"/>
    </source>
</evidence>
<protein>
    <recommendedName>
        <fullName evidence="11">Metalloendopeptidase</fullName>
        <ecNumber evidence="11">3.4.24.-</ecNumber>
    </recommendedName>
</protein>
<dbReference type="PROSITE" id="PS51864">
    <property type="entry name" value="ASTACIN"/>
    <property type="match status" value="1"/>
</dbReference>
<keyword evidence="2 10" id="KW-0479">Metal-binding</keyword>
<sequence>MAFTMKSFRTFFLIFVIEFSLIYSYPSNSIEEDDVDIDVIDLSRFGEKLFGDPNHDVGKMVNEWTPESGQNPEELGTYVEGDILIPSEYGRNGLAKESSRWKNRIVPYVIHSSVPPTDRQLIKKAIDIYEQQTCIRFVPRTNEKDYVSVESSNTGCWSSVGRVGGKQIVNLQSGGCTQKVGTILHEFLHALGFYHEQNRPNRDNYIRVLTQNIKPETLPNFDKAKPGETIDYGVQYDLGSVMHYSSTAFSRNGAKTIVPLSGAESKMGQRDGFSRGDLIKLNAMYQCDNIVPNNIGNPGVPVNGGNGFNQVDPAAEKVIGQRTGFSPGDLTKINARYCSDIQKPDDRLPHYPEQLPFYPEYGNAVPPLYPEYGAFLPNPPLHPPQMPIFPPPYPNRPGLFGNRPFRPNRPPFLGK</sequence>
<evidence type="ECO:0000313" key="13">
    <source>
        <dbReference type="EMBL" id="KAG5672808.1"/>
    </source>
</evidence>
<organism evidence="13 14">
    <name type="scientific">Polypedilum vanderplanki</name>
    <name type="common">Sleeping chironomid midge</name>
    <dbReference type="NCBI Taxonomy" id="319348"/>
    <lineage>
        <taxon>Eukaryota</taxon>
        <taxon>Metazoa</taxon>
        <taxon>Ecdysozoa</taxon>
        <taxon>Arthropoda</taxon>
        <taxon>Hexapoda</taxon>
        <taxon>Insecta</taxon>
        <taxon>Pterygota</taxon>
        <taxon>Neoptera</taxon>
        <taxon>Endopterygota</taxon>
        <taxon>Diptera</taxon>
        <taxon>Nematocera</taxon>
        <taxon>Chironomoidea</taxon>
        <taxon>Chironomidae</taxon>
        <taxon>Chironominae</taxon>
        <taxon>Polypedilum</taxon>
        <taxon>Polypedilum</taxon>
    </lineage>
</organism>
<evidence type="ECO:0000256" key="4">
    <source>
        <dbReference type="ARBA" id="ARBA00022801"/>
    </source>
</evidence>
<feature type="binding site" evidence="10">
    <location>
        <position position="189"/>
    </location>
    <ligand>
        <name>Zn(2+)</name>
        <dbReference type="ChEBI" id="CHEBI:29105"/>
        <note>catalytic</note>
    </ligand>
</feature>
<dbReference type="Gene3D" id="3.40.390.10">
    <property type="entry name" value="Collagenase (Catalytic Domain)"/>
    <property type="match status" value="1"/>
</dbReference>
<feature type="binding site" evidence="10">
    <location>
        <position position="195"/>
    </location>
    <ligand>
        <name>Zn(2+)</name>
        <dbReference type="ChEBI" id="CHEBI:29105"/>
        <note>catalytic</note>
    </ligand>
</feature>
<feature type="binding site" evidence="10">
    <location>
        <position position="185"/>
    </location>
    <ligand>
        <name>Zn(2+)</name>
        <dbReference type="ChEBI" id="CHEBI:29105"/>
        <note>catalytic</note>
    </ligand>
</feature>
<evidence type="ECO:0000256" key="1">
    <source>
        <dbReference type="ARBA" id="ARBA00022670"/>
    </source>
</evidence>
<evidence type="ECO:0000256" key="5">
    <source>
        <dbReference type="ARBA" id="ARBA00022833"/>
    </source>
</evidence>
<feature type="active site" evidence="10">
    <location>
        <position position="186"/>
    </location>
</feature>
<keyword evidence="7" id="KW-0865">Zymogen</keyword>
<evidence type="ECO:0000256" key="11">
    <source>
        <dbReference type="RuleBase" id="RU361183"/>
    </source>
</evidence>
<evidence type="ECO:0000256" key="2">
    <source>
        <dbReference type="ARBA" id="ARBA00022723"/>
    </source>
</evidence>
<dbReference type="AlphaFoldDB" id="A0A9J6BSX6"/>
<dbReference type="GO" id="GO:0008270">
    <property type="term" value="F:zinc ion binding"/>
    <property type="evidence" value="ECO:0007669"/>
    <property type="project" value="UniProtKB-UniRule"/>
</dbReference>
<dbReference type="OrthoDB" id="291007at2759"/>
<keyword evidence="14" id="KW-1185">Reference proteome</keyword>
<dbReference type="GO" id="GO:0004222">
    <property type="term" value="F:metalloendopeptidase activity"/>
    <property type="evidence" value="ECO:0007669"/>
    <property type="project" value="UniProtKB-UniRule"/>
</dbReference>
<feature type="chain" id="PRO_5039960902" description="Metalloendopeptidase" evidence="11">
    <location>
        <begin position="25"/>
        <end position="415"/>
    </location>
</feature>
<feature type="signal peptide" evidence="11">
    <location>
        <begin position="1"/>
        <end position="24"/>
    </location>
</feature>
<evidence type="ECO:0000256" key="3">
    <source>
        <dbReference type="ARBA" id="ARBA00022729"/>
    </source>
</evidence>
<evidence type="ECO:0000256" key="6">
    <source>
        <dbReference type="ARBA" id="ARBA00023049"/>
    </source>
</evidence>
<evidence type="ECO:0000259" key="12">
    <source>
        <dbReference type="PROSITE" id="PS51864"/>
    </source>
</evidence>
<dbReference type="Pfam" id="PF01400">
    <property type="entry name" value="Astacin"/>
    <property type="match status" value="1"/>
</dbReference>
<keyword evidence="5 10" id="KW-0862">Zinc</keyword>
<dbReference type="InterPro" id="IPR034035">
    <property type="entry name" value="Astacin-like_dom"/>
</dbReference>
<keyword evidence="4 10" id="KW-0378">Hydrolase</keyword>
<accession>A0A9J6BSX6</accession>
<keyword evidence="3 11" id="KW-0732">Signal</keyword>
<dbReference type="EMBL" id="JADBJN010000003">
    <property type="protein sequence ID" value="KAG5672808.1"/>
    <property type="molecule type" value="Genomic_DNA"/>
</dbReference>
<keyword evidence="6 10" id="KW-0482">Metalloprotease</keyword>
<keyword evidence="1 10" id="KW-0645">Protease</keyword>
<dbReference type="FunFam" id="3.40.390.10:FF:000015">
    <property type="entry name" value="Meprin A subunit"/>
    <property type="match status" value="1"/>
</dbReference>
<evidence type="ECO:0000313" key="14">
    <source>
        <dbReference type="Proteomes" id="UP001107558"/>
    </source>
</evidence>
<name>A0A9J6BSX6_POLVA</name>
<evidence type="ECO:0000256" key="8">
    <source>
        <dbReference type="ARBA" id="ARBA00023157"/>
    </source>
</evidence>
<dbReference type="SUPFAM" id="SSF55486">
    <property type="entry name" value="Metalloproteases ('zincins'), catalytic domain"/>
    <property type="match status" value="1"/>
</dbReference>
<dbReference type="PRINTS" id="PR00480">
    <property type="entry name" value="ASTACIN"/>
</dbReference>
<comment type="caution">
    <text evidence="13">The sequence shown here is derived from an EMBL/GenBank/DDBJ whole genome shotgun (WGS) entry which is preliminary data.</text>
</comment>
<dbReference type="SMART" id="SM00235">
    <property type="entry name" value="ZnMc"/>
    <property type="match status" value="1"/>
</dbReference>
<dbReference type="EC" id="3.4.24.-" evidence="11"/>
<dbReference type="PANTHER" id="PTHR10127:SF780">
    <property type="entry name" value="METALLOENDOPEPTIDASE"/>
    <property type="match status" value="1"/>
</dbReference>
<gene>
    <name evidence="13" type="ORF">PVAND_002900</name>
</gene>
<comment type="cofactor">
    <cofactor evidence="10 11">
        <name>Zn(2+)</name>
        <dbReference type="ChEBI" id="CHEBI:29105"/>
    </cofactor>
    <text evidence="10 11">Binds 1 zinc ion per subunit.</text>
</comment>
<dbReference type="InterPro" id="IPR001506">
    <property type="entry name" value="Peptidase_M12A"/>
</dbReference>
<dbReference type="GO" id="GO:0006508">
    <property type="term" value="P:proteolysis"/>
    <property type="evidence" value="ECO:0007669"/>
    <property type="project" value="UniProtKB-KW"/>
</dbReference>
<dbReference type="InterPro" id="IPR024079">
    <property type="entry name" value="MetalloPept_cat_dom_sf"/>
</dbReference>
<reference evidence="13" key="1">
    <citation type="submission" date="2021-03" db="EMBL/GenBank/DDBJ databases">
        <title>Chromosome level genome of the anhydrobiotic midge Polypedilum vanderplanki.</title>
        <authorList>
            <person name="Yoshida Y."/>
            <person name="Kikawada T."/>
            <person name="Gusev O."/>
        </authorList>
    </citation>
    <scope>NUCLEOTIDE SEQUENCE</scope>
    <source>
        <strain evidence="13">NIAS01</strain>
        <tissue evidence="13">Whole body or cell culture</tissue>
    </source>
</reference>
<proteinExistence type="predicted"/>
<keyword evidence="8" id="KW-1015">Disulfide bond</keyword>
<dbReference type="InterPro" id="IPR006026">
    <property type="entry name" value="Peptidase_Metallo"/>
</dbReference>
<dbReference type="CDD" id="cd04280">
    <property type="entry name" value="ZnMc_astacin_like"/>
    <property type="match status" value="1"/>
</dbReference>